<comment type="caution">
    <text evidence="3">The sequence shown here is derived from an EMBL/GenBank/DDBJ whole genome shotgun (WGS) entry which is preliminary data.</text>
</comment>
<dbReference type="InterPro" id="IPR003018">
    <property type="entry name" value="GAF"/>
</dbReference>
<feature type="transmembrane region" description="Helical" evidence="1">
    <location>
        <begin position="38"/>
        <end position="58"/>
    </location>
</feature>
<dbReference type="InterPro" id="IPR029787">
    <property type="entry name" value="Nucleotide_cyclase"/>
</dbReference>
<dbReference type="GO" id="GO:0043709">
    <property type="term" value="P:cell adhesion involved in single-species biofilm formation"/>
    <property type="evidence" value="ECO:0007669"/>
    <property type="project" value="TreeGrafter"/>
</dbReference>
<dbReference type="InterPro" id="IPR035965">
    <property type="entry name" value="PAS-like_dom_sf"/>
</dbReference>
<dbReference type="SUPFAM" id="SSF55785">
    <property type="entry name" value="PYP-like sensor domain (PAS domain)"/>
    <property type="match status" value="1"/>
</dbReference>
<keyword evidence="4" id="KW-1185">Reference proteome</keyword>
<proteinExistence type="predicted"/>
<dbReference type="SUPFAM" id="SSF55073">
    <property type="entry name" value="Nucleotide cyclase"/>
    <property type="match status" value="1"/>
</dbReference>
<gene>
    <name evidence="3" type="ORF">DFR64_2151</name>
</gene>
<dbReference type="InterPro" id="IPR029016">
    <property type="entry name" value="GAF-like_dom_sf"/>
</dbReference>
<dbReference type="InterPro" id="IPR000160">
    <property type="entry name" value="GGDEF_dom"/>
</dbReference>
<keyword evidence="1" id="KW-0812">Transmembrane</keyword>
<dbReference type="InterPro" id="IPR031621">
    <property type="entry name" value="HisKA_7TM"/>
</dbReference>
<evidence type="ECO:0000259" key="2">
    <source>
        <dbReference type="PROSITE" id="PS50887"/>
    </source>
</evidence>
<dbReference type="GO" id="GO:1902201">
    <property type="term" value="P:negative regulation of bacterial-type flagellum-dependent cell motility"/>
    <property type="evidence" value="ECO:0007669"/>
    <property type="project" value="TreeGrafter"/>
</dbReference>
<dbReference type="PANTHER" id="PTHR45138">
    <property type="entry name" value="REGULATORY COMPONENTS OF SENSORY TRANSDUCTION SYSTEM"/>
    <property type="match status" value="1"/>
</dbReference>
<dbReference type="Gene3D" id="3.30.450.40">
    <property type="match status" value="2"/>
</dbReference>
<dbReference type="Pfam" id="PF13426">
    <property type="entry name" value="PAS_9"/>
    <property type="match status" value="1"/>
</dbReference>
<name>A0A3E0ABC4_9CHLR</name>
<feature type="domain" description="GGDEF" evidence="2">
    <location>
        <begin position="725"/>
        <end position="860"/>
    </location>
</feature>
<feature type="transmembrane region" description="Helical" evidence="1">
    <location>
        <begin position="144"/>
        <end position="166"/>
    </location>
</feature>
<dbReference type="PANTHER" id="PTHR45138:SF26">
    <property type="entry name" value="DIGUANYLATE CYCLASE"/>
    <property type="match status" value="1"/>
</dbReference>
<dbReference type="GO" id="GO:0052621">
    <property type="term" value="F:diguanylate cyclase activity"/>
    <property type="evidence" value="ECO:0007669"/>
    <property type="project" value="TreeGrafter"/>
</dbReference>
<dbReference type="SMART" id="SM00091">
    <property type="entry name" value="PAS"/>
    <property type="match status" value="1"/>
</dbReference>
<dbReference type="AlphaFoldDB" id="A0A3E0ABC4"/>
<dbReference type="InterPro" id="IPR050469">
    <property type="entry name" value="Diguanylate_Cyclase"/>
</dbReference>
<dbReference type="EMBL" id="QUMS01000002">
    <property type="protein sequence ID" value="REG08776.1"/>
    <property type="molecule type" value="Genomic_DNA"/>
</dbReference>
<dbReference type="Proteomes" id="UP000256388">
    <property type="component" value="Unassembled WGS sequence"/>
</dbReference>
<organism evidence="3 4">
    <name type="scientific">Pelolinea submarina</name>
    <dbReference type="NCBI Taxonomy" id="913107"/>
    <lineage>
        <taxon>Bacteria</taxon>
        <taxon>Bacillati</taxon>
        <taxon>Chloroflexota</taxon>
        <taxon>Anaerolineae</taxon>
        <taxon>Anaerolineales</taxon>
        <taxon>Anaerolineaceae</taxon>
        <taxon>Pelolinea</taxon>
    </lineage>
</organism>
<reference evidence="3 4" key="1">
    <citation type="submission" date="2018-08" db="EMBL/GenBank/DDBJ databases">
        <title>Genomic Encyclopedia of Type Strains, Phase IV (KMG-IV): sequencing the most valuable type-strain genomes for metagenomic binning, comparative biology and taxonomic classification.</title>
        <authorList>
            <person name="Goeker M."/>
        </authorList>
    </citation>
    <scope>NUCLEOTIDE SEQUENCE [LARGE SCALE GENOMIC DNA]</scope>
    <source>
        <strain evidence="3 4">DSM 23923</strain>
    </source>
</reference>
<dbReference type="FunFam" id="3.30.70.270:FF:000001">
    <property type="entry name" value="Diguanylate cyclase domain protein"/>
    <property type="match status" value="1"/>
</dbReference>
<keyword evidence="1" id="KW-0472">Membrane</keyword>
<dbReference type="SMART" id="SM00065">
    <property type="entry name" value="GAF"/>
    <property type="match status" value="2"/>
</dbReference>
<dbReference type="CDD" id="cd01949">
    <property type="entry name" value="GGDEF"/>
    <property type="match status" value="1"/>
</dbReference>
<evidence type="ECO:0000256" key="1">
    <source>
        <dbReference type="SAM" id="Phobius"/>
    </source>
</evidence>
<accession>A0A3E0ABC4</accession>
<dbReference type="CDD" id="cd00130">
    <property type="entry name" value="PAS"/>
    <property type="match status" value="1"/>
</dbReference>
<dbReference type="NCBIfam" id="TIGR00254">
    <property type="entry name" value="GGDEF"/>
    <property type="match status" value="1"/>
</dbReference>
<dbReference type="SUPFAM" id="SSF55781">
    <property type="entry name" value="GAF domain-like"/>
    <property type="match status" value="2"/>
</dbReference>
<dbReference type="SMART" id="SM00267">
    <property type="entry name" value="GGDEF"/>
    <property type="match status" value="1"/>
</dbReference>
<feature type="transmembrane region" description="Helical" evidence="1">
    <location>
        <begin position="178"/>
        <end position="201"/>
    </location>
</feature>
<feature type="transmembrane region" description="Helical" evidence="1">
    <location>
        <begin position="101"/>
        <end position="124"/>
    </location>
</feature>
<dbReference type="Pfam" id="PF16927">
    <property type="entry name" value="HisKA_7TM"/>
    <property type="match status" value="1"/>
</dbReference>
<dbReference type="Pfam" id="PF00990">
    <property type="entry name" value="GGDEF"/>
    <property type="match status" value="1"/>
</dbReference>
<dbReference type="Pfam" id="PF13185">
    <property type="entry name" value="GAF_2"/>
    <property type="match status" value="2"/>
</dbReference>
<keyword evidence="1" id="KW-1133">Transmembrane helix</keyword>
<dbReference type="GO" id="GO:0005886">
    <property type="term" value="C:plasma membrane"/>
    <property type="evidence" value="ECO:0007669"/>
    <property type="project" value="TreeGrafter"/>
</dbReference>
<dbReference type="RefSeq" id="WP_116225421.1">
    <property type="nucleotide sequence ID" value="NZ_AP018437.1"/>
</dbReference>
<sequence>MRYDFPDFALVYVIASLFSLITAAMTWRRRSNPGNVPFSILMLSLCTWSFASIFEAGALSLEGKLFWSKWQYIGIASLPPLWLLFAAEFTGHKLFKEKTRWLILIIPIITLLMAFTNEHHHLLWLDIILQPNLFNIALYIHGPWFYVHIIYSYLLLFIGTFWLLKGLLVFSRQKRKQIVIIVSGVIIGWTSNILYVLGLFPVTGLDITPLSFTFIAIVLSWNTFQFRLFDILPIARDLLLENMVDGVLVLDPQDTIIDINPAALAILKHKKIHSPMGHSIRNVFDHESPILHELDNKNDFQSELCLSEKPLQYVNFSVSSIYDQSHNFIGKVLIFHDITKRKLIEIKEQEQRELAEALADTAAVINSTLNLDEVLENILTNVGRVVPHDTANIALIEINDMVRFVRTRGYEKYGTQDIVPQIKCKLSDIPNLKKMAETGQPCFNPDTDNDPEWSRDIPGSSWIKSYMGAPIIGKGRVHGFINLDAGTPNFFKEEYIPRLQVFANQAAVAIQNAQLFSEVAKSAEEMKILYEVSSEITERLNLEGVIKTLFDKLKIVTPIDLFNVAILNETEGIATFHMYQENEEQIALGPISVVDQPSFTRYVLEKGKLVYIPDSFDDNSEFPQMNIVKAPGHNERSILGIPLMLGKEKIGVLSLWAGRPNAYSDDQIRLVETIAHQASISISNAQMFEKIQSMAILDTLTGVYNRRYFYEYAENEIIRSQRYNNEMSLIMLDIDHFKLVNDRFGHLIGDETLKMIVNTCLSVLRKSDVLCRFGGEEFLVLLPETSQQDAVIAAQRICQTIAQQSLPTNSDLGPVTVTVSIGVTQLKSKEDSLQDLIDEADHALYEAKQSGRNRVCVFQRK</sequence>
<protein>
    <submittedName>
        <fullName evidence="3">Diguanylate cyclase (GGDEF)-like protein</fullName>
    </submittedName>
</protein>
<dbReference type="Gene3D" id="3.30.70.270">
    <property type="match status" value="1"/>
</dbReference>
<evidence type="ECO:0000313" key="4">
    <source>
        <dbReference type="Proteomes" id="UP000256388"/>
    </source>
</evidence>
<dbReference type="Gene3D" id="3.30.450.20">
    <property type="entry name" value="PAS domain"/>
    <property type="match status" value="1"/>
</dbReference>
<feature type="transmembrane region" description="Helical" evidence="1">
    <location>
        <begin position="70"/>
        <end position="89"/>
    </location>
</feature>
<dbReference type="PROSITE" id="PS50887">
    <property type="entry name" value="GGDEF"/>
    <property type="match status" value="1"/>
</dbReference>
<dbReference type="OrthoDB" id="9783388at2"/>
<feature type="transmembrane region" description="Helical" evidence="1">
    <location>
        <begin position="6"/>
        <end position="26"/>
    </location>
</feature>
<dbReference type="InterPro" id="IPR043128">
    <property type="entry name" value="Rev_trsase/Diguanyl_cyclase"/>
</dbReference>
<dbReference type="InterPro" id="IPR000014">
    <property type="entry name" value="PAS"/>
</dbReference>
<evidence type="ECO:0000313" key="3">
    <source>
        <dbReference type="EMBL" id="REG08776.1"/>
    </source>
</evidence>